<comment type="caution">
    <text evidence="2">The sequence shown here is derived from an EMBL/GenBank/DDBJ whole genome shotgun (WGS) entry which is preliminary data.</text>
</comment>
<feature type="region of interest" description="Disordered" evidence="1">
    <location>
        <begin position="195"/>
        <end position="247"/>
    </location>
</feature>
<feature type="compositionally biased region" description="Polar residues" evidence="1">
    <location>
        <begin position="308"/>
        <end position="325"/>
    </location>
</feature>
<proteinExistence type="predicted"/>
<feature type="compositionally biased region" description="Low complexity" evidence="1">
    <location>
        <begin position="622"/>
        <end position="648"/>
    </location>
</feature>
<feature type="compositionally biased region" description="Polar residues" evidence="1">
    <location>
        <begin position="207"/>
        <end position="236"/>
    </location>
</feature>
<protein>
    <recommendedName>
        <fullName evidence="4">LisH domain-containing protein</fullName>
    </recommendedName>
</protein>
<gene>
    <name evidence="2" type="ORF">ALTATR162_LOCUS374</name>
</gene>
<dbReference type="EMBL" id="CAJRGZ010000014">
    <property type="protein sequence ID" value="CAG5138492.1"/>
    <property type="molecule type" value="Genomic_DNA"/>
</dbReference>
<feature type="compositionally biased region" description="Polar residues" evidence="1">
    <location>
        <begin position="497"/>
        <end position="519"/>
    </location>
</feature>
<evidence type="ECO:0000313" key="2">
    <source>
        <dbReference type="EMBL" id="CAG5138492.1"/>
    </source>
</evidence>
<feature type="compositionally biased region" description="Pro residues" evidence="1">
    <location>
        <begin position="471"/>
        <end position="491"/>
    </location>
</feature>
<evidence type="ECO:0008006" key="4">
    <source>
        <dbReference type="Google" id="ProtNLM"/>
    </source>
</evidence>
<keyword evidence="3" id="KW-1185">Reference proteome</keyword>
<reference evidence="2" key="1">
    <citation type="submission" date="2021-05" db="EMBL/GenBank/DDBJ databases">
        <authorList>
            <person name="Stam R."/>
        </authorList>
    </citation>
    <scope>NUCLEOTIDE SEQUENCE</scope>
    <source>
        <strain evidence="2">CS162</strain>
    </source>
</reference>
<feature type="region of interest" description="Disordered" evidence="1">
    <location>
        <begin position="308"/>
        <end position="358"/>
    </location>
</feature>
<sequence length="723" mass="77588">MQNQQMAQMAQMNANGSVNGTPVMGNMAQPKRMGTNDPVEKLNTYIYDYFLRNRQHALARAMLDCDLKLSTEKPSPNTKSNGASDIDMPDDMPLPALPQGQVADNSFLLDWWVQFWDIYAAARGSGGGPKNAVQYIGHNRNLGHMQNEQRNQRLMMANNNMTNAQYMMARNGAMANGNQTDLKRAAAMNNRPAGNPMAGMQPMKNPNMIQMQRDGSNMDMNGNRPNSPGSNENAPSPNKRPRVDGTSSVIPMWRVQANQDRPTGGMNAGNMPNNQFNEFMPQGPGAQQKNIEVYAQSLAHQHRVAMSNTSSPQGMSSGIQGSPMAQSGLDGQDLTFAGNGPRPGNMPTNPPGVPQQGNHALQDYQMQLMLLEQQNKKRLLMARQEQDNQSGHPQQGVIGAPGFGAAMSPQGSRAGGPSPNPADQMKRGTPKLGQQNLPGSPMPEGIMGQQRGSPAPNMNFDPALAPPGMPPQFYPQNMPPNGNPMMRPPSSHPQGGPNFSGQQMTPEQMQAIRSGQMQPNGWRGGPQPGMMGPGGQQMGGPMGQNPQQRQQMPPPPAPTNEQPRPEPSPSVSNQAPPTPNQGNKANPKKKVTKDNKKPANKKGANAGATPATSNGEEPPTPTSSTPVAPITPVHKQSFNQGQNGQPQQPVQPQPPSDQPMDNGGPPFGNIDGDPNSFDLGLNFGDDAGALENFDFDSFLHTGNDNDAFGNLVSDFDFPNAAEV</sequence>
<feature type="compositionally biased region" description="Polar residues" evidence="1">
    <location>
        <begin position="72"/>
        <end position="83"/>
    </location>
</feature>
<dbReference type="RefSeq" id="XP_043163902.1">
    <property type="nucleotide sequence ID" value="XM_043307967.1"/>
</dbReference>
<dbReference type="OrthoDB" id="5600002at2759"/>
<feature type="region of interest" description="Disordered" evidence="1">
    <location>
        <begin position="70"/>
        <end position="90"/>
    </location>
</feature>
<feature type="region of interest" description="Disordered" evidence="1">
    <location>
        <begin position="471"/>
        <end position="680"/>
    </location>
</feature>
<dbReference type="AlphaFoldDB" id="A0A8J2MVX9"/>
<feature type="region of interest" description="Disordered" evidence="1">
    <location>
        <begin position="383"/>
        <end position="458"/>
    </location>
</feature>
<feature type="compositionally biased region" description="Low complexity" evidence="1">
    <location>
        <begin position="601"/>
        <end position="612"/>
    </location>
</feature>
<feature type="compositionally biased region" description="Gly residues" evidence="1">
    <location>
        <begin position="522"/>
        <end position="542"/>
    </location>
</feature>
<accession>A0A8J2MVX9</accession>
<organism evidence="2 3">
    <name type="scientific">Alternaria atra</name>
    <dbReference type="NCBI Taxonomy" id="119953"/>
    <lineage>
        <taxon>Eukaryota</taxon>
        <taxon>Fungi</taxon>
        <taxon>Dikarya</taxon>
        <taxon>Ascomycota</taxon>
        <taxon>Pezizomycotina</taxon>
        <taxon>Dothideomycetes</taxon>
        <taxon>Pleosporomycetidae</taxon>
        <taxon>Pleosporales</taxon>
        <taxon>Pleosporineae</taxon>
        <taxon>Pleosporaceae</taxon>
        <taxon>Alternaria</taxon>
        <taxon>Alternaria sect. Ulocladioides</taxon>
    </lineage>
</organism>
<evidence type="ECO:0000313" key="3">
    <source>
        <dbReference type="Proteomes" id="UP000676310"/>
    </source>
</evidence>
<dbReference type="GeneID" id="67015329"/>
<evidence type="ECO:0000256" key="1">
    <source>
        <dbReference type="SAM" id="MobiDB-lite"/>
    </source>
</evidence>
<name>A0A8J2MVX9_9PLEO</name>
<dbReference type="Proteomes" id="UP000676310">
    <property type="component" value="Unassembled WGS sequence"/>
</dbReference>